<reference evidence="1 2" key="2">
    <citation type="submission" date="2018-11" db="EMBL/GenBank/DDBJ databases">
        <authorList>
            <consortium name="Pathogen Informatics"/>
        </authorList>
    </citation>
    <scope>NUCLEOTIDE SEQUENCE [LARGE SCALE GENOMIC DNA]</scope>
</reference>
<dbReference type="WBParaSite" id="GPUH_0001941401-mRNA-1">
    <property type="protein sequence ID" value="GPUH_0001941401-mRNA-1"/>
    <property type="gene ID" value="GPUH_0001941401"/>
</dbReference>
<dbReference type="Proteomes" id="UP000271098">
    <property type="component" value="Unassembled WGS sequence"/>
</dbReference>
<gene>
    <name evidence="1" type="ORF">GPUH_LOCUS19388</name>
</gene>
<name>A0A183EEJ8_9BILA</name>
<evidence type="ECO:0000313" key="3">
    <source>
        <dbReference type="WBParaSite" id="GPUH_0001941401-mRNA-1"/>
    </source>
</evidence>
<dbReference type="PANTHER" id="PTHR21020:SF0">
    <property type="entry name" value="ZINC FINGER PROTEIN 800"/>
    <property type="match status" value="1"/>
</dbReference>
<dbReference type="OrthoDB" id="5865589at2759"/>
<organism evidence="3">
    <name type="scientific">Gongylonema pulchrum</name>
    <dbReference type="NCBI Taxonomy" id="637853"/>
    <lineage>
        <taxon>Eukaryota</taxon>
        <taxon>Metazoa</taxon>
        <taxon>Ecdysozoa</taxon>
        <taxon>Nematoda</taxon>
        <taxon>Chromadorea</taxon>
        <taxon>Rhabditida</taxon>
        <taxon>Spirurina</taxon>
        <taxon>Spiruromorpha</taxon>
        <taxon>Spiruroidea</taxon>
        <taxon>Gongylonematidae</taxon>
        <taxon>Gongylonema</taxon>
    </lineage>
</organism>
<dbReference type="EMBL" id="UYRT01088426">
    <property type="protein sequence ID" value="VDN33740.1"/>
    <property type="molecule type" value="Genomic_DNA"/>
</dbReference>
<dbReference type="PANTHER" id="PTHR21020">
    <property type="entry name" value="ZINC FINGER PROTEIN 800"/>
    <property type="match status" value="1"/>
</dbReference>
<protein>
    <submittedName>
        <fullName evidence="3">C2H2-type domain-containing protein</fullName>
    </submittedName>
</protein>
<evidence type="ECO:0000313" key="2">
    <source>
        <dbReference type="Proteomes" id="UP000271098"/>
    </source>
</evidence>
<proteinExistence type="predicted"/>
<keyword evidence="2" id="KW-1185">Reference proteome</keyword>
<evidence type="ECO:0000313" key="1">
    <source>
        <dbReference type="EMBL" id="VDN33740.1"/>
    </source>
</evidence>
<dbReference type="InterPro" id="IPR039149">
    <property type="entry name" value="ZNF800"/>
</dbReference>
<reference evidence="3" key="1">
    <citation type="submission" date="2016-06" db="UniProtKB">
        <authorList>
            <consortium name="WormBaseParasite"/>
        </authorList>
    </citation>
    <scope>IDENTIFICATION</scope>
</reference>
<dbReference type="AlphaFoldDB" id="A0A183EEJ8"/>
<accession>A0A183EEJ8</accession>
<sequence length="114" mass="12809">MMSRAEDLGVHHPPIPVANDSEILGVIQILIKSSVEMKNLLLNECSVLLECRSCGSIFRGVISFLTHKRTCCRTLFSNTAQNYDPVIELAKEALRGIKLFRITYAALKKMKFVL</sequence>